<protein>
    <recommendedName>
        <fullName evidence="3">Secreted protein</fullName>
    </recommendedName>
</protein>
<evidence type="ECO:0000313" key="2">
    <source>
        <dbReference type="Proteomes" id="UP001238088"/>
    </source>
</evidence>
<evidence type="ECO:0008006" key="3">
    <source>
        <dbReference type="Google" id="ProtNLM"/>
    </source>
</evidence>
<dbReference type="EMBL" id="JAUSUB010000019">
    <property type="protein sequence ID" value="MDQ0272065.1"/>
    <property type="molecule type" value="Genomic_DNA"/>
</dbReference>
<evidence type="ECO:0000313" key="1">
    <source>
        <dbReference type="EMBL" id="MDQ0272065.1"/>
    </source>
</evidence>
<dbReference type="NCBIfam" id="TIGR01409">
    <property type="entry name" value="TAT_signal_seq"/>
    <property type="match status" value="1"/>
</dbReference>
<dbReference type="PROSITE" id="PS51318">
    <property type="entry name" value="TAT"/>
    <property type="match status" value="1"/>
</dbReference>
<comment type="caution">
    <text evidence="1">The sequence shown here is derived from an EMBL/GenBank/DDBJ whole genome shotgun (WGS) entry which is preliminary data.</text>
</comment>
<dbReference type="Proteomes" id="UP001238088">
    <property type="component" value="Unassembled WGS sequence"/>
</dbReference>
<proteinExistence type="predicted"/>
<organism evidence="1 2">
    <name type="scientific">Cytobacillus purgationiresistens</name>
    <dbReference type="NCBI Taxonomy" id="863449"/>
    <lineage>
        <taxon>Bacteria</taxon>
        <taxon>Bacillati</taxon>
        <taxon>Bacillota</taxon>
        <taxon>Bacilli</taxon>
        <taxon>Bacillales</taxon>
        <taxon>Bacillaceae</taxon>
        <taxon>Cytobacillus</taxon>
    </lineage>
</organism>
<dbReference type="InterPro" id="IPR006311">
    <property type="entry name" value="TAT_signal"/>
</dbReference>
<reference evidence="1 2" key="1">
    <citation type="submission" date="2023-07" db="EMBL/GenBank/DDBJ databases">
        <title>Genomic Encyclopedia of Type Strains, Phase IV (KMG-IV): sequencing the most valuable type-strain genomes for metagenomic binning, comparative biology and taxonomic classification.</title>
        <authorList>
            <person name="Goeker M."/>
        </authorList>
    </citation>
    <scope>NUCLEOTIDE SEQUENCE [LARGE SCALE GENOMIC DNA]</scope>
    <source>
        <strain evidence="1 2">DSM 23494</strain>
    </source>
</reference>
<keyword evidence="2" id="KW-1185">Reference proteome</keyword>
<accession>A0ABU0ALC7</accession>
<sequence>MSEKKVSRRKFLGFLGAGVVTIAASSLPLKVFADETNPPPIEGDPNSLPLEPDQWGDTYLAEDAELPQDPNILLVDIDSLLQ</sequence>
<name>A0ABU0ALC7_9BACI</name>
<dbReference type="InterPro" id="IPR019546">
    <property type="entry name" value="TAT_signal_bac_arc"/>
</dbReference>
<dbReference type="RefSeq" id="WP_307477379.1">
    <property type="nucleotide sequence ID" value="NZ_JAUSUB010000019.1"/>
</dbReference>
<gene>
    <name evidence="1" type="ORF">J2S17_003957</name>
</gene>